<dbReference type="GO" id="GO:0016787">
    <property type="term" value="F:hydrolase activity"/>
    <property type="evidence" value="ECO:0007669"/>
    <property type="project" value="UniProtKB-KW"/>
</dbReference>
<accession>A0A6N2S362</accession>
<dbReference type="NCBIfam" id="NF001454">
    <property type="entry name" value="PRK00315.1"/>
    <property type="match status" value="1"/>
</dbReference>
<dbReference type="Pfam" id="PF02669">
    <property type="entry name" value="KdpC"/>
    <property type="match status" value="1"/>
</dbReference>
<keyword evidence="8 11" id="KW-1133">Transmembrane helix</keyword>
<keyword evidence="13" id="KW-0378">Hydrolase</keyword>
<keyword evidence="2 11" id="KW-1003">Cell membrane</keyword>
<comment type="similarity">
    <text evidence="11">Belongs to the KdpC family.</text>
</comment>
<gene>
    <name evidence="11 13" type="primary">kdpC</name>
    <name evidence="13" type="ORF">CNLFYP112_01144</name>
</gene>
<feature type="transmembrane region" description="Helical" evidence="11">
    <location>
        <begin position="12"/>
        <end position="30"/>
    </location>
</feature>
<dbReference type="EMBL" id="CACRTG010000002">
    <property type="protein sequence ID" value="VYS87622.1"/>
    <property type="molecule type" value="Genomic_DNA"/>
</dbReference>
<keyword evidence="9 11" id="KW-0406">Ion transport</keyword>
<name>A0A6N2S362_9FIRM</name>
<dbReference type="PANTHER" id="PTHR30042">
    <property type="entry name" value="POTASSIUM-TRANSPORTING ATPASE C CHAIN"/>
    <property type="match status" value="1"/>
</dbReference>
<dbReference type="GO" id="GO:0008556">
    <property type="term" value="F:P-type potassium transmembrane transporter activity"/>
    <property type="evidence" value="ECO:0007669"/>
    <property type="project" value="InterPro"/>
</dbReference>
<sequence length="214" mass="23517">MKKLGKMLRKSIVFCFVMIVICAFIYPFALTGISQLTMKNKANGNLIDKNGEPISNAEEAVGSELIGQDFTEDYFFHGRVSAVNYNTYTEEQKENGEYSGVASGGSNYGNSNPELEKRMEKDLETFLKEHPDVKKEDIPADLLTASGSGLDPHISPKAAEVQIETVAKNSGLSEEKVKEIVKSHTEEKFLGIFGEEKVNVLKCNLDIAAAMGII</sequence>
<dbReference type="PANTHER" id="PTHR30042:SF2">
    <property type="entry name" value="POTASSIUM-TRANSPORTING ATPASE KDPC SUBUNIT"/>
    <property type="match status" value="1"/>
</dbReference>
<evidence type="ECO:0000256" key="12">
    <source>
        <dbReference type="SAM" id="MobiDB-lite"/>
    </source>
</evidence>
<organism evidence="13">
    <name type="scientific">[Clostridium] nexile</name>
    <dbReference type="NCBI Taxonomy" id="29361"/>
    <lineage>
        <taxon>Bacteria</taxon>
        <taxon>Bacillati</taxon>
        <taxon>Bacillota</taxon>
        <taxon>Clostridia</taxon>
        <taxon>Lachnospirales</taxon>
        <taxon>Lachnospiraceae</taxon>
        <taxon>Tyzzerella</taxon>
    </lineage>
</organism>
<dbReference type="NCBIfam" id="TIGR00681">
    <property type="entry name" value="kdpC"/>
    <property type="match status" value="1"/>
</dbReference>
<dbReference type="InterPro" id="IPR003820">
    <property type="entry name" value="KdpC"/>
</dbReference>
<evidence type="ECO:0000256" key="1">
    <source>
        <dbReference type="ARBA" id="ARBA00022448"/>
    </source>
</evidence>
<dbReference type="AlphaFoldDB" id="A0A6N2S362"/>
<evidence type="ECO:0000256" key="5">
    <source>
        <dbReference type="ARBA" id="ARBA00022741"/>
    </source>
</evidence>
<comment type="subcellular location">
    <subcellularLocation>
        <location evidence="11">Cell membrane</location>
        <topology evidence="11">Single-pass membrane protein</topology>
    </subcellularLocation>
</comment>
<evidence type="ECO:0000256" key="10">
    <source>
        <dbReference type="ARBA" id="ARBA00023136"/>
    </source>
</evidence>
<evidence type="ECO:0000256" key="4">
    <source>
        <dbReference type="ARBA" id="ARBA00022692"/>
    </source>
</evidence>
<proteinExistence type="inferred from homology"/>
<evidence type="ECO:0000256" key="3">
    <source>
        <dbReference type="ARBA" id="ARBA00022538"/>
    </source>
</evidence>
<dbReference type="GO" id="GO:0005524">
    <property type="term" value="F:ATP binding"/>
    <property type="evidence" value="ECO:0007669"/>
    <property type="project" value="UniProtKB-UniRule"/>
</dbReference>
<evidence type="ECO:0000256" key="8">
    <source>
        <dbReference type="ARBA" id="ARBA00022989"/>
    </source>
</evidence>
<dbReference type="HAMAP" id="MF_00276">
    <property type="entry name" value="KdpC"/>
    <property type="match status" value="1"/>
</dbReference>
<evidence type="ECO:0000256" key="6">
    <source>
        <dbReference type="ARBA" id="ARBA00022840"/>
    </source>
</evidence>
<comment type="function">
    <text evidence="11">Part of the high-affinity ATP-driven potassium transport (or Kdp) system, which catalyzes the hydrolysis of ATP coupled with the electrogenic transport of potassium into the cytoplasm. This subunit acts as a catalytic chaperone that increases the ATP-binding affinity of the ATP-hydrolyzing subunit KdpB by the formation of a transient KdpB/KdpC/ATP ternary complex.</text>
</comment>
<protein>
    <recommendedName>
        <fullName evidence="11">Potassium-transporting ATPase KdpC subunit</fullName>
    </recommendedName>
    <alternativeName>
        <fullName evidence="11">ATP phosphohydrolase [potassium-transporting] C chain</fullName>
    </alternativeName>
    <alternativeName>
        <fullName evidence="11">Potassium-binding and translocating subunit C</fullName>
    </alternativeName>
    <alternativeName>
        <fullName evidence="11">Potassium-translocating ATPase C chain</fullName>
    </alternativeName>
</protein>
<evidence type="ECO:0000256" key="11">
    <source>
        <dbReference type="HAMAP-Rule" id="MF_00276"/>
    </source>
</evidence>
<comment type="subunit">
    <text evidence="11">The system is composed of three essential subunits: KdpA, KdpB and KdpC.</text>
</comment>
<feature type="region of interest" description="Disordered" evidence="12">
    <location>
        <begin position="94"/>
        <end position="114"/>
    </location>
</feature>
<evidence type="ECO:0000256" key="2">
    <source>
        <dbReference type="ARBA" id="ARBA00022475"/>
    </source>
</evidence>
<keyword evidence="1 11" id="KW-0813">Transport</keyword>
<keyword evidence="3 11" id="KW-0633">Potassium transport</keyword>
<evidence type="ECO:0000313" key="13">
    <source>
        <dbReference type="EMBL" id="VYS87622.1"/>
    </source>
</evidence>
<evidence type="ECO:0000256" key="9">
    <source>
        <dbReference type="ARBA" id="ARBA00023065"/>
    </source>
</evidence>
<keyword evidence="7 11" id="KW-0630">Potassium</keyword>
<evidence type="ECO:0000256" key="7">
    <source>
        <dbReference type="ARBA" id="ARBA00022958"/>
    </source>
</evidence>
<keyword evidence="4 11" id="KW-0812">Transmembrane</keyword>
<dbReference type="PIRSF" id="PIRSF001296">
    <property type="entry name" value="K_ATPase_KdpC"/>
    <property type="match status" value="1"/>
</dbReference>
<keyword evidence="6 11" id="KW-0067">ATP-binding</keyword>
<keyword evidence="5 11" id="KW-0547">Nucleotide-binding</keyword>
<reference evidence="13" key="1">
    <citation type="submission" date="2019-11" db="EMBL/GenBank/DDBJ databases">
        <authorList>
            <person name="Feng L."/>
        </authorList>
    </citation>
    <scope>NUCLEOTIDE SEQUENCE</scope>
    <source>
        <strain evidence="13">CnexileLFYP112</strain>
    </source>
</reference>
<keyword evidence="10 11" id="KW-0472">Membrane</keyword>
<dbReference type="GO" id="GO:0005886">
    <property type="term" value="C:plasma membrane"/>
    <property type="evidence" value="ECO:0007669"/>
    <property type="project" value="UniProtKB-SubCell"/>
</dbReference>